<dbReference type="InterPro" id="IPR005046">
    <property type="entry name" value="DUF285"/>
</dbReference>
<dbReference type="Gene3D" id="3.80.10.10">
    <property type="entry name" value="Ribonuclease Inhibitor"/>
    <property type="match status" value="2"/>
</dbReference>
<dbReference type="InterPro" id="IPR032675">
    <property type="entry name" value="LRR_dom_sf"/>
</dbReference>
<feature type="compositionally biased region" description="Polar residues" evidence="1">
    <location>
        <begin position="111"/>
        <end position="142"/>
    </location>
</feature>
<keyword evidence="3" id="KW-1185">Reference proteome</keyword>
<accession>A0ABW1UWC8</accession>
<feature type="compositionally biased region" description="Low complexity" evidence="1">
    <location>
        <begin position="94"/>
        <end position="110"/>
    </location>
</feature>
<dbReference type="Proteomes" id="UP001596186">
    <property type="component" value="Unassembled WGS sequence"/>
</dbReference>
<sequence length="1073" mass="120025">MRFEQLKKMSNVVLKKRLYKSGKNWIVKSSLSFAGGLILFGATQVINVSADTVTPTETTEDSGSQQTNDTTKIDSNVNTNTMDDKPVDDQETEVNQNNSQAQNVQISNNQTVTKPAAQTSAQAPVQTTNQVQADSTGETTNTNDVYNLGTCQYYVDDNQVLHIGAGDFTQDQYDTLYNQVKSDQKEDGSIFRQVKSYNTITFDGKVTAHGSVANFFQGTTANSIKNLANFDTSDVTNFSSMFANSSTLQSLDLTGLNTSNATDFSNMFDDDKNIESLDVSGFKTGNVTNMQNMFHGVGSANTGVVDIKGLENWDTSNTTDMSFMFAELNFDPSGLKNFNTSKVTKMNSMFLSSKIIGKLDLSNFVGDSLNTMSQMFDSASQLTEINLSNLNTPNLIDKDNNNLAVWNEFENCSSLQKVDLSKFDGKNINNYGNMFYKCPKLTTIIWPDVSTDSATSFDSMFSGDMSLTENDLNFLSKFNTSKVKDFNSMFSTCVSITKLPEVESWDMTSANNLGSMFQGDTSLTNLDLSKWTINNAQFLDEFLSGCTNLINLKLPKFDNPVYPTLNMSYMLSQCGKLNLLDFSTFVVPQNANKMSMFYGADHLFKLILNNKVDLDGTSLSYYNIYKGWNNVGNGSDDDPESNLGLHDGDEMMSTYTNGSGPDETWVIAERKTINYQIKYVDYDTKKDINSSYDINTSGREGWTVVIPTLFTSQGTNVPGYDSSENYDLDDDDLMSRQTLPEYGTPAADNLVYTVRVKAVPPFVIKISDVPDTISLTVNDPNAIKDNRTLQNLNNTKQLDPDKTMISLMGQDVSETRFYLMLELASPAKTVKSLVGDIIKYLGREDDKQEVLTPLNIEITVAYKPDTGNPSHSGGTAINRVVQDINQTSATFSDRPAVHLYDYDGNIISDRLLGVNTDWKNDQEMVLNGQTYYRVSTDEWVKADDVYVYVEHPSKIRTYKESNVQLKNSHLDNARILMPSTDWKTDRYAIFAGQTYYRVSTNEFVPIDKVYEYQDSSNIIHSKRATPIFDERGNRLSQTLKPDMDYKTDKIVQINNEPYYRVSTNGFVKKSDIN</sequence>
<feature type="compositionally biased region" description="Polar residues" evidence="1">
    <location>
        <begin position="54"/>
        <end position="81"/>
    </location>
</feature>
<dbReference type="EMBL" id="JBHSSN010000006">
    <property type="protein sequence ID" value="MFC6323052.1"/>
    <property type="molecule type" value="Genomic_DNA"/>
</dbReference>
<proteinExistence type="predicted"/>
<comment type="caution">
    <text evidence="2">The sequence shown here is derived from an EMBL/GenBank/DDBJ whole genome shotgun (WGS) entry which is preliminary data.</text>
</comment>
<dbReference type="Pfam" id="PF03382">
    <property type="entry name" value="DUF285"/>
    <property type="match status" value="3"/>
</dbReference>
<protein>
    <submittedName>
        <fullName evidence="2">BspA family leucine-rich repeat surface protein</fullName>
    </submittedName>
</protein>
<evidence type="ECO:0000313" key="2">
    <source>
        <dbReference type="EMBL" id="MFC6323052.1"/>
    </source>
</evidence>
<dbReference type="RefSeq" id="WP_125593909.1">
    <property type="nucleotide sequence ID" value="NZ_JBHSSN010000006.1"/>
</dbReference>
<gene>
    <name evidence="2" type="ORF">ACFP1F_04625</name>
</gene>
<dbReference type="InterPro" id="IPR011889">
    <property type="entry name" value="Liste_lipo_26"/>
</dbReference>
<evidence type="ECO:0000313" key="3">
    <source>
        <dbReference type="Proteomes" id="UP001596186"/>
    </source>
</evidence>
<feature type="region of interest" description="Disordered" evidence="1">
    <location>
        <begin position="54"/>
        <end position="142"/>
    </location>
</feature>
<reference evidence="3" key="1">
    <citation type="journal article" date="2019" name="Int. J. Syst. Evol. Microbiol.">
        <title>The Global Catalogue of Microorganisms (GCM) 10K type strain sequencing project: providing services to taxonomists for standard genome sequencing and annotation.</title>
        <authorList>
            <consortium name="The Broad Institute Genomics Platform"/>
            <consortium name="The Broad Institute Genome Sequencing Center for Infectious Disease"/>
            <person name="Wu L."/>
            <person name="Ma J."/>
        </authorList>
    </citation>
    <scope>NUCLEOTIDE SEQUENCE [LARGE SCALE GENOMIC DNA]</scope>
    <source>
        <strain evidence="3">CCM 8895</strain>
    </source>
</reference>
<dbReference type="SUPFAM" id="SSF52047">
    <property type="entry name" value="RNI-like"/>
    <property type="match status" value="1"/>
</dbReference>
<dbReference type="NCBIfam" id="TIGR02167">
    <property type="entry name" value="Liste_lipo_26"/>
    <property type="match status" value="4"/>
</dbReference>
<evidence type="ECO:0000256" key="1">
    <source>
        <dbReference type="SAM" id="MobiDB-lite"/>
    </source>
</evidence>
<organism evidence="2 3">
    <name type="scientific">Companilactobacillus baiquanensis</name>
    <dbReference type="NCBI Taxonomy" id="2486005"/>
    <lineage>
        <taxon>Bacteria</taxon>
        <taxon>Bacillati</taxon>
        <taxon>Bacillota</taxon>
        <taxon>Bacilli</taxon>
        <taxon>Lactobacillales</taxon>
        <taxon>Lactobacillaceae</taxon>
        <taxon>Companilactobacillus</taxon>
    </lineage>
</organism>
<name>A0ABW1UWC8_9LACO</name>